<dbReference type="PROSITE" id="PS51755">
    <property type="entry name" value="OMPR_PHOB"/>
    <property type="match status" value="1"/>
</dbReference>
<dbReference type="Gene3D" id="1.10.10.10">
    <property type="entry name" value="Winged helix-like DNA-binding domain superfamily/Winged helix DNA-binding domain"/>
    <property type="match status" value="1"/>
</dbReference>
<feature type="domain" description="Response regulatory" evidence="8">
    <location>
        <begin position="3"/>
        <end position="117"/>
    </location>
</feature>
<evidence type="ECO:0000256" key="7">
    <source>
        <dbReference type="PROSITE-ProRule" id="PRU01091"/>
    </source>
</evidence>
<sequence length="224" mass="25424">MSRILLIEDDREVSGFIRKGLEEQGYQLESADNGEDGLFLASTESFSAIILDRMLPKVDGIKILKALRSLGNKTPVLLLSAMATVDDRVDGLQAGADDYLTKPFSFRELQARVSVLLRRPLVLAEDHMIQMDDLNVDTLSHKVSRQGDPLELKPTEYRILLFLLQHRGEVISRTLLLEQIWGYHFDPQTNVVDVHISKLRNKLDKPYDKQLIHTVRGSGYKIEA</sequence>
<proteinExistence type="predicted"/>
<dbReference type="GO" id="GO:0000976">
    <property type="term" value="F:transcription cis-regulatory region binding"/>
    <property type="evidence" value="ECO:0007669"/>
    <property type="project" value="TreeGrafter"/>
</dbReference>
<dbReference type="SMART" id="SM00862">
    <property type="entry name" value="Trans_reg_C"/>
    <property type="match status" value="1"/>
</dbReference>
<dbReference type="InterPro" id="IPR011006">
    <property type="entry name" value="CheY-like_superfamily"/>
</dbReference>
<dbReference type="PROSITE" id="PS50110">
    <property type="entry name" value="RESPONSE_REGULATORY"/>
    <property type="match status" value="1"/>
</dbReference>
<evidence type="ECO:0000313" key="11">
    <source>
        <dbReference type="Proteomes" id="UP000640333"/>
    </source>
</evidence>
<feature type="DNA-binding region" description="OmpR/PhoB-type" evidence="7">
    <location>
        <begin position="126"/>
        <end position="224"/>
    </location>
</feature>
<evidence type="ECO:0000256" key="1">
    <source>
        <dbReference type="ARBA" id="ARBA00022553"/>
    </source>
</evidence>
<gene>
    <name evidence="10" type="ORF">IOQ59_11190</name>
</gene>
<reference evidence="10" key="1">
    <citation type="submission" date="2020-10" db="EMBL/GenBank/DDBJ databases">
        <title>Bacterium isolated from coastal waters sediment.</title>
        <authorList>
            <person name="Chen R.-J."/>
            <person name="Lu D.-C."/>
            <person name="Zhu K.-L."/>
            <person name="Du Z.-J."/>
        </authorList>
    </citation>
    <scope>NUCLEOTIDE SEQUENCE</scope>
    <source>
        <strain evidence="10">N1Y112</strain>
    </source>
</reference>
<evidence type="ECO:0000256" key="6">
    <source>
        <dbReference type="PROSITE-ProRule" id="PRU00169"/>
    </source>
</evidence>
<dbReference type="GO" id="GO:0032993">
    <property type="term" value="C:protein-DNA complex"/>
    <property type="evidence" value="ECO:0007669"/>
    <property type="project" value="TreeGrafter"/>
</dbReference>
<dbReference type="GO" id="GO:0000156">
    <property type="term" value="F:phosphorelay response regulator activity"/>
    <property type="evidence" value="ECO:0007669"/>
    <property type="project" value="TreeGrafter"/>
</dbReference>
<dbReference type="PANTHER" id="PTHR48111:SF76">
    <property type="entry name" value="TWO-COMPONENT RESPONSE REGULATOR"/>
    <property type="match status" value="1"/>
</dbReference>
<feature type="domain" description="OmpR/PhoB-type" evidence="9">
    <location>
        <begin position="126"/>
        <end position="224"/>
    </location>
</feature>
<evidence type="ECO:0000256" key="5">
    <source>
        <dbReference type="ARBA" id="ARBA00023163"/>
    </source>
</evidence>
<dbReference type="EMBL" id="JADEYS010000010">
    <property type="protein sequence ID" value="MBE9397822.1"/>
    <property type="molecule type" value="Genomic_DNA"/>
</dbReference>
<dbReference type="GO" id="GO:0005829">
    <property type="term" value="C:cytosol"/>
    <property type="evidence" value="ECO:0007669"/>
    <property type="project" value="TreeGrafter"/>
</dbReference>
<dbReference type="SMART" id="SM00448">
    <property type="entry name" value="REC"/>
    <property type="match status" value="1"/>
</dbReference>
<keyword evidence="11" id="KW-1185">Reference proteome</keyword>
<organism evidence="10 11">
    <name type="scientific">Pontibacterium sinense</name>
    <dbReference type="NCBI Taxonomy" id="2781979"/>
    <lineage>
        <taxon>Bacteria</taxon>
        <taxon>Pseudomonadati</taxon>
        <taxon>Pseudomonadota</taxon>
        <taxon>Gammaproteobacteria</taxon>
        <taxon>Oceanospirillales</taxon>
        <taxon>Oceanospirillaceae</taxon>
        <taxon>Pontibacterium</taxon>
    </lineage>
</organism>
<evidence type="ECO:0000259" key="8">
    <source>
        <dbReference type="PROSITE" id="PS50110"/>
    </source>
</evidence>
<keyword evidence="2" id="KW-0902">Two-component regulatory system</keyword>
<dbReference type="InterPro" id="IPR001867">
    <property type="entry name" value="OmpR/PhoB-type_DNA-bd"/>
</dbReference>
<evidence type="ECO:0000256" key="3">
    <source>
        <dbReference type="ARBA" id="ARBA00023015"/>
    </source>
</evidence>
<evidence type="ECO:0000259" key="9">
    <source>
        <dbReference type="PROSITE" id="PS51755"/>
    </source>
</evidence>
<dbReference type="FunFam" id="1.10.10.10:FF:000005">
    <property type="entry name" value="Two-component system response regulator"/>
    <property type="match status" value="1"/>
</dbReference>
<dbReference type="CDD" id="cd19935">
    <property type="entry name" value="REC_OmpR_CusR-like"/>
    <property type="match status" value="1"/>
</dbReference>
<dbReference type="Gene3D" id="6.10.250.690">
    <property type="match status" value="1"/>
</dbReference>
<keyword evidence="1 6" id="KW-0597">Phosphoprotein</keyword>
<dbReference type="InterPro" id="IPR039420">
    <property type="entry name" value="WalR-like"/>
</dbReference>
<comment type="caution">
    <text evidence="10">The sequence shown here is derived from an EMBL/GenBank/DDBJ whole genome shotgun (WGS) entry which is preliminary data.</text>
</comment>
<dbReference type="RefSeq" id="WP_193953378.1">
    <property type="nucleotide sequence ID" value="NZ_JADEYS010000010.1"/>
</dbReference>
<dbReference type="Proteomes" id="UP000640333">
    <property type="component" value="Unassembled WGS sequence"/>
</dbReference>
<dbReference type="SUPFAM" id="SSF52172">
    <property type="entry name" value="CheY-like"/>
    <property type="match status" value="1"/>
</dbReference>
<keyword evidence="4 7" id="KW-0238">DNA-binding</keyword>
<dbReference type="GO" id="GO:0006355">
    <property type="term" value="P:regulation of DNA-templated transcription"/>
    <property type="evidence" value="ECO:0007669"/>
    <property type="project" value="InterPro"/>
</dbReference>
<dbReference type="InterPro" id="IPR001789">
    <property type="entry name" value="Sig_transdc_resp-reg_receiver"/>
</dbReference>
<evidence type="ECO:0000313" key="10">
    <source>
        <dbReference type="EMBL" id="MBE9397822.1"/>
    </source>
</evidence>
<dbReference type="PANTHER" id="PTHR48111">
    <property type="entry name" value="REGULATOR OF RPOS"/>
    <property type="match status" value="1"/>
</dbReference>
<protein>
    <submittedName>
        <fullName evidence="10">Response regulator transcription factor</fullName>
    </submittedName>
</protein>
<dbReference type="InterPro" id="IPR036388">
    <property type="entry name" value="WH-like_DNA-bd_sf"/>
</dbReference>
<keyword evidence="5" id="KW-0804">Transcription</keyword>
<dbReference type="CDD" id="cd00383">
    <property type="entry name" value="trans_reg_C"/>
    <property type="match status" value="1"/>
</dbReference>
<keyword evidence="3" id="KW-0805">Transcription regulation</keyword>
<dbReference type="Gene3D" id="3.40.50.2300">
    <property type="match status" value="1"/>
</dbReference>
<accession>A0A8J7FD22</accession>
<name>A0A8J7FD22_9GAMM</name>
<evidence type="ECO:0000256" key="2">
    <source>
        <dbReference type="ARBA" id="ARBA00023012"/>
    </source>
</evidence>
<feature type="modified residue" description="4-aspartylphosphate" evidence="6">
    <location>
        <position position="52"/>
    </location>
</feature>
<dbReference type="AlphaFoldDB" id="A0A8J7FD22"/>
<dbReference type="Pfam" id="PF00072">
    <property type="entry name" value="Response_reg"/>
    <property type="match status" value="1"/>
</dbReference>
<evidence type="ECO:0000256" key="4">
    <source>
        <dbReference type="ARBA" id="ARBA00023125"/>
    </source>
</evidence>
<dbReference type="Pfam" id="PF00486">
    <property type="entry name" value="Trans_reg_C"/>
    <property type="match status" value="1"/>
</dbReference>